<dbReference type="EMBL" id="JEXD01000011">
    <property type="protein sequence ID" value="EXC07708.1"/>
    <property type="molecule type" value="Genomic_DNA"/>
</dbReference>
<organism evidence="1 2">
    <name type="scientific">Acinetobacter baumannii 625974</name>
    <dbReference type="NCBI Taxonomy" id="1310607"/>
    <lineage>
        <taxon>Bacteria</taxon>
        <taxon>Pseudomonadati</taxon>
        <taxon>Pseudomonadota</taxon>
        <taxon>Gammaproteobacteria</taxon>
        <taxon>Moraxellales</taxon>
        <taxon>Moraxellaceae</taxon>
        <taxon>Acinetobacter</taxon>
        <taxon>Acinetobacter calcoaceticus/baumannii complex</taxon>
    </lineage>
</organism>
<evidence type="ECO:0000313" key="2">
    <source>
        <dbReference type="Proteomes" id="UP000021108"/>
    </source>
</evidence>
<reference evidence="1 2" key="1">
    <citation type="submission" date="2014-02" db="EMBL/GenBank/DDBJ databases">
        <title>Comparative genomics and transcriptomics to identify genetic mechanisms underlying the emergence of carbapenem resistant Acinetobacter baumannii (CRAb).</title>
        <authorList>
            <person name="Harris A.D."/>
            <person name="Johnson K.J."/>
            <person name="George J."/>
            <person name="Shefchek K."/>
            <person name="Daugherty S.C."/>
            <person name="Parankush S."/>
            <person name="Sadzewicz L."/>
            <person name="Tallon L."/>
            <person name="Sengamalay N."/>
            <person name="Hazen T.H."/>
            <person name="Rasko D.A."/>
        </authorList>
    </citation>
    <scope>NUCLEOTIDE SEQUENCE [LARGE SCALE GENOMIC DNA]</scope>
    <source>
        <strain evidence="1 2">625974</strain>
    </source>
</reference>
<dbReference type="AlphaFoldDB" id="A0A009PH57"/>
<sequence length="88" mass="10410">MDKIENFACRVCGLIQDEEPWGESGEDPNFNICDCCGVEFGYEDYTKESVKAYRNKWLEVGANWWKLKEKPKDWDIKKQLQNIPVNFK</sequence>
<evidence type="ECO:0000313" key="1">
    <source>
        <dbReference type="EMBL" id="EXC07708.1"/>
    </source>
</evidence>
<dbReference type="PATRIC" id="fig|1310607.3.peg.1721"/>
<dbReference type="Proteomes" id="UP000021108">
    <property type="component" value="Unassembled WGS sequence"/>
</dbReference>
<proteinExistence type="predicted"/>
<gene>
    <name evidence="1" type="ORF">J506_1771</name>
</gene>
<accession>A0A009PH57</accession>
<dbReference type="RefSeq" id="WP_000357680.1">
    <property type="nucleotide sequence ID" value="NZ_JEXD01000011.1"/>
</dbReference>
<name>A0A009PH57_ACIBA</name>
<comment type="caution">
    <text evidence="1">The sequence shown here is derived from an EMBL/GenBank/DDBJ whole genome shotgun (WGS) entry which is preliminary data.</text>
</comment>
<protein>
    <submittedName>
        <fullName evidence="1">Uncharacterized protein</fullName>
    </submittedName>
</protein>